<reference evidence="3 5" key="2">
    <citation type="submission" date="2023-09" db="EMBL/GenBank/DDBJ databases">
        <title>Genomic characteristic of L. casei group strains isolated from clinical sources.</title>
        <authorList>
            <person name="Jarocki P."/>
        </authorList>
    </citation>
    <scope>NUCLEOTIDE SEQUENCE [LARGE SCALE GENOMIC DNA]</scope>
    <source>
        <strain evidence="3 5">LMG 24099</strain>
    </source>
</reference>
<gene>
    <name evidence="2" type="ORF">BGL52_00710</name>
    <name evidence="3" type="ORF">RWA16_00710</name>
</gene>
<keyword evidence="5" id="KW-1185">Reference proteome</keyword>
<organism evidence="2 4">
    <name type="scientific">Lacticaseibacillus casei</name>
    <name type="common">Lactobacillus casei</name>
    <dbReference type="NCBI Taxonomy" id="1582"/>
    <lineage>
        <taxon>Bacteria</taxon>
        <taxon>Bacillati</taxon>
        <taxon>Bacillota</taxon>
        <taxon>Bacilli</taxon>
        <taxon>Lactobacillales</taxon>
        <taxon>Lactobacillaceae</taxon>
        <taxon>Lacticaseibacillus</taxon>
    </lineage>
</organism>
<dbReference type="AlphaFoldDB" id="A0AAN1C697"/>
<dbReference type="EMBL" id="CP017065">
    <property type="protein sequence ID" value="ARY90355.1"/>
    <property type="molecule type" value="Genomic_DNA"/>
</dbReference>
<evidence type="ECO:0000256" key="1">
    <source>
        <dbReference type="SAM" id="Phobius"/>
    </source>
</evidence>
<dbReference type="Proteomes" id="UP001303564">
    <property type="component" value="Chromosome"/>
</dbReference>
<protein>
    <submittedName>
        <fullName evidence="3">DUF1304 domain-containing protein</fullName>
    </submittedName>
</protein>
<accession>A0AAN1C697</accession>
<dbReference type="Pfam" id="PF06993">
    <property type="entry name" value="DUF1304"/>
    <property type="match status" value="1"/>
</dbReference>
<evidence type="ECO:0000313" key="3">
    <source>
        <dbReference type="EMBL" id="WNX27703.1"/>
    </source>
</evidence>
<dbReference type="PANTHER" id="PTHR38446:SF1">
    <property type="entry name" value="BLL0914 PROTEIN"/>
    <property type="match status" value="1"/>
</dbReference>
<feature type="transmembrane region" description="Helical" evidence="1">
    <location>
        <begin position="56"/>
        <end position="72"/>
    </location>
</feature>
<reference evidence="2 4" key="1">
    <citation type="journal article" date="2017" name="Front. Immunol.">
        <title>Complete Genome Sequence of Lactobacillus casei LC5, a Potential Probiotics for Atopic Dermatitis.</title>
        <authorList>
            <person name="Kang J."/>
            <person name="Chung W.H."/>
            <person name="Lim T.J."/>
            <person name="Whon T.W."/>
            <person name="Lim S."/>
            <person name="Nam Y.D."/>
        </authorList>
    </citation>
    <scope>NUCLEOTIDE SEQUENCE [LARGE SCALE GENOMIC DNA]</scope>
    <source>
        <strain evidence="2 4">LC5</strain>
    </source>
</reference>
<keyword evidence="1" id="KW-0812">Transmembrane</keyword>
<dbReference type="InterPro" id="IPR009732">
    <property type="entry name" value="DUF1304"/>
</dbReference>
<dbReference type="PANTHER" id="PTHR38446">
    <property type="entry name" value="BLL0914 PROTEIN"/>
    <property type="match status" value="1"/>
</dbReference>
<evidence type="ECO:0000313" key="5">
    <source>
        <dbReference type="Proteomes" id="UP001303564"/>
    </source>
</evidence>
<dbReference type="EMBL" id="CP136128">
    <property type="protein sequence ID" value="WNX27703.1"/>
    <property type="molecule type" value="Genomic_DNA"/>
</dbReference>
<proteinExistence type="predicted"/>
<feature type="transmembrane region" description="Helical" evidence="1">
    <location>
        <begin position="103"/>
        <end position="120"/>
    </location>
</feature>
<keyword evidence="1" id="KW-1133">Transmembrane helix</keyword>
<sequence>MSLISVLLVGLLGLLHLTIMALEMFGSPESQARNFEMPLEFVKQSNAQIALKNQGIYNGALAIVMLLSLVVLTGSNQLITLRLLTGFVTVVGLYGGATVSKRIYFIQAIPGAITCLTLFFPK</sequence>
<dbReference type="Proteomes" id="UP000195609">
    <property type="component" value="Chromosome"/>
</dbReference>
<dbReference type="RefSeq" id="WP_087911325.1">
    <property type="nucleotide sequence ID" value="NZ_CP017065.1"/>
</dbReference>
<evidence type="ECO:0000313" key="2">
    <source>
        <dbReference type="EMBL" id="ARY90355.1"/>
    </source>
</evidence>
<evidence type="ECO:0000313" key="4">
    <source>
        <dbReference type="Proteomes" id="UP000195609"/>
    </source>
</evidence>
<feature type="transmembrane region" description="Helical" evidence="1">
    <location>
        <begin position="79"/>
        <end position="97"/>
    </location>
</feature>
<name>A0AAN1C697_LACCA</name>
<keyword evidence="1" id="KW-0472">Membrane</keyword>